<dbReference type="EC" id="3.5.1.4" evidence="3"/>
<dbReference type="PROSITE" id="PS51186">
    <property type="entry name" value="GNAT"/>
    <property type="match status" value="1"/>
</dbReference>
<dbReference type="Pfam" id="PF00583">
    <property type="entry name" value="Acetyltransf_1"/>
    <property type="match status" value="1"/>
</dbReference>
<dbReference type="RefSeq" id="WP_069477874.1">
    <property type="nucleotide sequence ID" value="NZ_CP017111.1"/>
</dbReference>
<dbReference type="Gene3D" id="3.40.630.30">
    <property type="match status" value="1"/>
</dbReference>
<dbReference type="CDD" id="cd07574">
    <property type="entry name" value="nitrilase_Rim1_like"/>
    <property type="match status" value="1"/>
</dbReference>
<evidence type="ECO:0000259" key="2">
    <source>
        <dbReference type="PROSITE" id="PS51186"/>
    </source>
</evidence>
<evidence type="ECO:0000259" key="1">
    <source>
        <dbReference type="PROSITE" id="PS50263"/>
    </source>
</evidence>
<evidence type="ECO:0000313" key="4">
    <source>
        <dbReference type="Proteomes" id="UP000094609"/>
    </source>
</evidence>
<dbReference type="Pfam" id="PF00795">
    <property type="entry name" value="CN_hydrolase"/>
    <property type="match status" value="1"/>
</dbReference>
<dbReference type="KEGG" id="shal:SHALO_1280"/>
<dbReference type="GO" id="GO:0016747">
    <property type="term" value="F:acyltransferase activity, transferring groups other than amino-acyl groups"/>
    <property type="evidence" value="ECO:0007669"/>
    <property type="project" value="InterPro"/>
</dbReference>
<dbReference type="PROSITE" id="PS50263">
    <property type="entry name" value="CN_HYDROLASE"/>
    <property type="match status" value="1"/>
</dbReference>
<dbReference type="GO" id="GO:0004040">
    <property type="term" value="F:amidase activity"/>
    <property type="evidence" value="ECO:0007669"/>
    <property type="project" value="UniProtKB-EC"/>
</dbReference>
<gene>
    <name evidence="3" type="ORF">SHALO_1280</name>
</gene>
<dbReference type="CDD" id="cd04301">
    <property type="entry name" value="NAT_SF"/>
    <property type="match status" value="1"/>
</dbReference>
<dbReference type="EMBL" id="CP017111">
    <property type="protein sequence ID" value="AOO65058.1"/>
    <property type="molecule type" value="Genomic_DNA"/>
</dbReference>
<dbReference type="InterPro" id="IPR036526">
    <property type="entry name" value="C-N_Hydrolase_sf"/>
</dbReference>
<feature type="domain" description="N-acetyltransferase" evidence="2">
    <location>
        <begin position="13"/>
        <end position="207"/>
    </location>
</feature>
<dbReference type="Gene3D" id="3.60.110.10">
    <property type="entry name" value="Carbon-nitrogen hydrolase"/>
    <property type="match status" value="1"/>
</dbReference>
<proteinExistence type="predicted"/>
<name>A0A1D7TJ57_9BACT</name>
<dbReference type="InterPro" id="IPR016181">
    <property type="entry name" value="Acyl_CoA_acyltransferase"/>
</dbReference>
<dbReference type="SUPFAM" id="SSF55729">
    <property type="entry name" value="Acyl-CoA N-acyltransferases (Nat)"/>
    <property type="match status" value="1"/>
</dbReference>
<dbReference type="Proteomes" id="UP000094609">
    <property type="component" value="Chromosome"/>
</dbReference>
<sequence length="521" mass="59070">MASSDDLKQTNKLVLRNLELKDYTQVKKIMDRVYPTLGGWTIEEFTAQLTTFPEGQICIEDDGKVIAAAQSLIVDYDTFGDRHTYNQITGNGLISTHDPKGNTLYGLDIFVDPDYRGLRLGRRLYDARKELCYRLNLKRIIAGGRIPGYAAHADEMTPSKYIDLVKDKELSDHVLGFQLANDFHVRRVLKGYLKGDAASREYATLLEWSNVDYEEPHTNPTVNRGIVRVGIVQWQMRSVKSVEEFLDQVEFFVDAMAGYNADFVLFPEFFNAPLMALRSDENPETAIRTVAAHTDTLVEKIGQFAVRYNINIIAGSMPEYDGNTLYNASYLCRRDGTKDSQKKLHITPDEEAYWGMHGGDKLCVFETDVGRVGILVCYDVEYPELPRLLADQGIDILFVPYWTDTKNSYLRVRRCAQARAIENECYVAISGSVGTLPKVENMDIQYSQSAVFSPSDFAFPHDATIAEATPNTEMTLVADLDLSLLKELRERGSVRNLRSRRNDLYSLKWKGDKEDFVVVQG</sequence>
<dbReference type="PATRIC" id="fig|1193502.14.peg.1299"/>
<dbReference type="InterPro" id="IPR003010">
    <property type="entry name" value="C-N_Hydrolase"/>
</dbReference>
<reference evidence="4" key="1">
    <citation type="submission" date="2016-08" db="EMBL/GenBank/DDBJ databases">
        <title>Complete genome sequence of the organohalide-respiring Epsilonproteobacterium Sulfurospirillum halorespirans.</title>
        <authorList>
            <person name="Goris T."/>
            <person name="Zimmermann J."/>
            <person name="Schenz B."/>
            <person name="Lemos M."/>
            <person name="Hackermueller J."/>
            <person name="Diekert G."/>
        </authorList>
    </citation>
    <scope>NUCLEOTIDE SEQUENCE [LARGE SCALE GENOMIC DNA]</scope>
    <source>
        <strain>DSM 13726</strain>
        <strain evidence="4">PCE-M2</strain>
    </source>
</reference>
<dbReference type="AlphaFoldDB" id="A0A1D7TJ57"/>
<organism evidence="3 4">
    <name type="scientific">Sulfurospirillum halorespirans DSM 13726</name>
    <dbReference type="NCBI Taxonomy" id="1193502"/>
    <lineage>
        <taxon>Bacteria</taxon>
        <taxon>Pseudomonadati</taxon>
        <taxon>Campylobacterota</taxon>
        <taxon>Epsilonproteobacteria</taxon>
        <taxon>Campylobacterales</taxon>
        <taxon>Sulfurospirillaceae</taxon>
        <taxon>Sulfurospirillum</taxon>
    </lineage>
</organism>
<dbReference type="PANTHER" id="PTHR23088">
    <property type="entry name" value="NITRILASE-RELATED"/>
    <property type="match status" value="1"/>
</dbReference>
<dbReference type="STRING" id="1193502.SHALO_1280"/>
<keyword evidence="4" id="KW-1185">Reference proteome</keyword>
<dbReference type="PANTHER" id="PTHR23088:SF50">
    <property type="entry name" value="HYDROLASE YHCX"/>
    <property type="match status" value="1"/>
</dbReference>
<evidence type="ECO:0000313" key="3">
    <source>
        <dbReference type="EMBL" id="AOO65058.1"/>
    </source>
</evidence>
<feature type="domain" description="CN hydrolase" evidence="1">
    <location>
        <begin position="227"/>
        <end position="482"/>
    </location>
</feature>
<dbReference type="InterPro" id="IPR000182">
    <property type="entry name" value="GNAT_dom"/>
</dbReference>
<keyword evidence="3" id="KW-0378">Hydrolase</keyword>
<protein>
    <submittedName>
        <fullName evidence="3">Putative hydrolase</fullName>
        <ecNumber evidence="3">3.5.1.4</ecNumber>
    </submittedName>
</protein>
<accession>A0A1D7TJ57</accession>
<dbReference type="SUPFAM" id="SSF56317">
    <property type="entry name" value="Carbon-nitrogen hydrolase"/>
    <property type="match status" value="1"/>
</dbReference>